<accession>A0AAN8RTJ9</accession>
<proteinExistence type="predicted"/>
<organism evidence="2 3">
    <name type="scientific">Arthrobotrys conoides</name>
    <dbReference type="NCBI Taxonomy" id="74498"/>
    <lineage>
        <taxon>Eukaryota</taxon>
        <taxon>Fungi</taxon>
        <taxon>Dikarya</taxon>
        <taxon>Ascomycota</taxon>
        <taxon>Pezizomycotina</taxon>
        <taxon>Orbiliomycetes</taxon>
        <taxon>Orbiliales</taxon>
        <taxon>Orbiliaceae</taxon>
        <taxon>Arthrobotrys</taxon>
    </lineage>
</organism>
<comment type="caution">
    <text evidence="2">The sequence shown here is derived from an EMBL/GenBank/DDBJ whole genome shotgun (WGS) entry which is preliminary data.</text>
</comment>
<dbReference type="EMBL" id="JAVHJM010000006">
    <property type="protein sequence ID" value="KAK6513266.1"/>
    <property type="molecule type" value="Genomic_DNA"/>
</dbReference>
<evidence type="ECO:0000313" key="2">
    <source>
        <dbReference type="EMBL" id="KAK6513266.1"/>
    </source>
</evidence>
<evidence type="ECO:0000256" key="1">
    <source>
        <dbReference type="SAM" id="MobiDB-lite"/>
    </source>
</evidence>
<protein>
    <submittedName>
        <fullName evidence="2">Uncharacterized protein</fullName>
    </submittedName>
</protein>
<dbReference type="AlphaFoldDB" id="A0AAN8RTJ9"/>
<sequence>MPSDILLPVPFKSYSWETFNNYDQNFLFEQTELSLEGLEETLNIDTCYGESKARIEDYSLMASSLALHGAAPTQSWPFGFYGALEWGLCPPLQETFSEMMAAQPESAPTALLAPPILQTLTAENEERPLSGELNPNLKESSQLSFFHSFDSGQCLGCSNSAIEDSKTFFRFDSLESLLRPQTGPLSETYEQPELQPKTGQNVSSGLEDEKHKASKEIDAQTQKSYLTWLQLLSESTTGNPEEDAQSSINIDDSTRSLIYLAERFDEVIGLMNVKLHTRKIDDAAKQTVYLSQGFKEVIDLIGFRSDIDKINDVVENPTYAPQESDKTTDLKGFASNSFESYSARVEVQNSVNQIY</sequence>
<feature type="compositionally biased region" description="Basic and acidic residues" evidence="1">
    <location>
        <begin position="207"/>
        <end position="218"/>
    </location>
</feature>
<reference evidence="2 3" key="1">
    <citation type="submission" date="2019-10" db="EMBL/GenBank/DDBJ databases">
        <authorList>
            <person name="Palmer J.M."/>
        </authorList>
    </citation>
    <scope>NUCLEOTIDE SEQUENCE [LARGE SCALE GENOMIC DNA]</scope>
    <source>
        <strain evidence="2 3">TWF506</strain>
    </source>
</reference>
<evidence type="ECO:0000313" key="3">
    <source>
        <dbReference type="Proteomes" id="UP001307849"/>
    </source>
</evidence>
<gene>
    <name evidence="2" type="ORF">TWF506_009425</name>
</gene>
<name>A0AAN8RTJ9_9PEZI</name>
<keyword evidence="3" id="KW-1185">Reference proteome</keyword>
<feature type="region of interest" description="Disordered" evidence="1">
    <location>
        <begin position="183"/>
        <end position="218"/>
    </location>
</feature>
<dbReference type="Proteomes" id="UP001307849">
    <property type="component" value="Unassembled WGS sequence"/>
</dbReference>